<accession>A1WSQ1</accession>
<sequence>MAAAGAQTGQNPSAPPANDYPTSARVEYVGECMARNGGAYVYLHKCSCALDRIAAQLPYDEYVESSTFARYATLSGEAGGIFRDPEHGKQAAKRYRGVQNAALRACGVSLATPALR</sequence>
<feature type="region of interest" description="Disordered" evidence="1">
    <location>
        <begin position="1"/>
        <end position="20"/>
    </location>
</feature>
<dbReference type="EMBL" id="CP000542">
    <property type="protein sequence ID" value="ABM60658.1"/>
    <property type="molecule type" value="Genomic_DNA"/>
</dbReference>
<evidence type="ECO:0000313" key="2">
    <source>
        <dbReference type="EMBL" id="ABM60658.1"/>
    </source>
</evidence>
<gene>
    <name evidence="2" type="ordered locus">Veis_4971</name>
</gene>
<dbReference type="KEGG" id="vei:Veis_4971"/>
<protein>
    <submittedName>
        <fullName evidence="2">Uncharacterized protein</fullName>
    </submittedName>
</protein>
<proteinExistence type="predicted"/>
<evidence type="ECO:0000256" key="1">
    <source>
        <dbReference type="SAM" id="MobiDB-lite"/>
    </source>
</evidence>
<dbReference type="STRING" id="391735.Veis_4971"/>
<dbReference type="AlphaFoldDB" id="A1WSQ1"/>
<reference evidence="3" key="1">
    <citation type="submission" date="2006-12" db="EMBL/GenBank/DDBJ databases">
        <title>Complete sequence of chromosome 1 of Verminephrobacter eiseniae EF01-2.</title>
        <authorList>
            <person name="Copeland A."/>
            <person name="Lucas S."/>
            <person name="Lapidus A."/>
            <person name="Barry K."/>
            <person name="Detter J.C."/>
            <person name="Glavina del Rio T."/>
            <person name="Dalin E."/>
            <person name="Tice H."/>
            <person name="Pitluck S."/>
            <person name="Chertkov O."/>
            <person name="Brettin T."/>
            <person name="Bruce D."/>
            <person name="Han C."/>
            <person name="Tapia R."/>
            <person name="Gilna P."/>
            <person name="Schmutz J."/>
            <person name="Larimer F."/>
            <person name="Land M."/>
            <person name="Hauser L."/>
            <person name="Kyrpides N."/>
            <person name="Kim E."/>
            <person name="Stahl D."/>
            <person name="Richardson P."/>
        </authorList>
    </citation>
    <scope>NUCLEOTIDE SEQUENCE [LARGE SCALE GENOMIC DNA]</scope>
    <source>
        <strain evidence="3">EF01-2</strain>
    </source>
</reference>
<dbReference type="eggNOG" id="ENOG5032RK3">
    <property type="taxonomic scope" value="Bacteria"/>
</dbReference>
<name>A1WSQ1_VEREI</name>
<evidence type="ECO:0000313" key="3">
    <source>
        <dbReference type="Proteomes" id="UP000000374"/>
    </source>
</evidence>
<organism evidence="2 3">
    <name type="scientific">Verminephrobacter eiseniae (strain EF01-2)</name>
    <dbReference type="NCBI Taxonomy" id="391735"/>
    <lineage>
        <taxon>Bacteria</taxon>
        <taxon>Pseudomonadati</taxon>
        <taxon>Pseudomonadota</taxon>
        <taxon>Betaproteobacteria</taxon>
        <taxon>Burkholderiales</taxon>
        <taxon>Comamonadaceae</taxon>
        <taxon>Verminephrobacter</taxon>
    </lineage>
</organism>
<dbReference type="Proteomes" id="UP000000374">
    <property type="component" value="Chromosome"/>
</dbReference>
<keyword evidence="3" id="KW-1185">Reference proteome</keyword>
<dbReference type="HOGENOM" id="CLU_154406_0_0_4"/>